<gene>
    <name evidence="1" type="ORF">NQ314_011761</name>
</gene>
<dbReference type="EMBL" id="JANEYF010003282">
    <property type="protein sequence ID" value="KAJ8937705.1"/>
    <property type="molecule type" value="Genomic_DNA"/>
</dbReference>
<proteinExistence type="predicted"/>
<evidence type="ECO:0000313" key="2">
    <source>
        <dbReference type="Proteomes" id="UP001162156"/>
    </source>
</evidence>
<protein>
    <recommendedName>
        <fullName evidence="3">Nuclease HARBI1</fullName>
    </recommendedName>
</protein>
<keyword evidence="2" id="KW-1185">Reference proteome</keyword>
<reference evidence="1" key="1">
    <citation type="journal article" date="2023" name="Insect Mol. Biol.">
        <title>Genome sequencing provides insights into the evolution of gene families encoding plant cell wall-degrading enzymes in longhorned beetles.</title>
        <authorList>
            <person name="Shin N.R."/>
            <person name="Okamura Y."/>
            <person name="Kirsch R."/>
            <person name="Pauchet Y."/>
        </authorList>
    </citation>
    <scope>NUCLEOTIDE SEQUENCE</scope>
    <source>
        <strain evidence="1">RBIC_L_NR</strain>
    </source>
</reference>
<name>A0AAV8XGX9_9CUCU</name>
<organism evidence="1 2">
    <name type="scientific">Rhamnusium bicolor</name>
    <dbReference type="NCBI Taxonomy" id="1586634"/>
    <lineage>
        <taxon>Eukaryota</taxon>
        <taxon>Metazoa</taxon>
        <taxon>Ecdysozoa</taxon>
        <taxon>Arthropoda</taxon>
        <taxon>Hexapoda</taxon>
        <taxon>Insecta</taxon>
        <taxon>Pterygota</taxon>
        <taxon>Neoptera</taxon>
        <taxon>Endopterygota</taxon>
        <taxon>Coleoptera</taxon>
        <taxon>Polyphaga</taxon>
        <taxon>Cucujiformia</taxon>
        <taxon>Chrysomeloidea</taxon>
        <taxon>Cerambycidae</taxon>
        <taxon>Lepturinae</taxon>
        <taxon>Rhagiini</taxon>
        <taxon>Rhamnusium</taxon>
    </lineage>
</organism>
<sequence length="238" mass="27195">MAVSTVVRTSIQKCILIICGELAEIISDEMTREKRCWVRNWLSRRGSHGASATLLRELAKEDLSEYKNCMSMSKQQFEILLKQISLKVTKSDTIMRAAIPARIKLEITLSYLATGNSYRTLQRLFRVSRPAISKFIPEVCDAIYETVKEYIKACCALHNWMRITSSNNYTPSGTLDEEDIDSGPVRQGSWRDEINETLPSIGTVGSNHSSNLAREKRDRICRYFNSEGAVPWQERMIF</sequence>
<dbReference type="Proteomes" id="UP001162156">
    <property type="component" value="Unassembled WGS sequence"/>
</dbReference>
<evidence type="ECO:0000313" key="1">
    <source>
        <dbReference type="EMBL" id="KAJ8937705.1"/>
    </source>
</evidence>
<dbReference type="AlphaFoldDB" id="A0AAV8XGX9"/>
<evidence type="ECO:0008006" key="3">
    <source>
        <dbReference type="Google" id="ProtNLM"/>
    </source>
</evidence>
<accession>A0AAV8XGX9</accession>
<comment type="caution">
    <text evidence="1">The sequence shown here is derived from an EMBL/GenBank/DDBJ whole genome shotgun (WGS) entry which is preliminary data.</text>
</comment>